<proteinExistence type="predicted"/>
<gene>
    <name evidence="1" type="ORF">FCI23_29930</name>
</gene>
<dbReference type="AlphaFoldDB" id="A0A4U0SJ10"/>
<evidence type="ECO:0000313" key="1">
    <source>
        <dbReference type="EMBL" id="TKA08147.1"/>
    </source>
</evidence>
<reference evidence="1 2" key="1">
    <citation type="submission" date="2019-04" db="EMBL/GenBank/DDBJ databases">
        <title>Streptomyces oryziradicis sp. nov., a novel actinomycete isolated from rhizosphere soil of rice (Oryza sativa L.).</title>
        <authorList>
            <person name="Li C."/>
        </authorList>
    </citation>
    <scope>NUCLEOTIDE SEQUENCE [LARGE SCALE GENOMIC DNA]</scope>
    <source>
        <strain evidence="1 2">NEAU-C40</strain>
    </source>
</reference>
<evidence type="ECO:0000313" key="2">
    <source>
        <dbReference type="Proteomes" id="UP000305778"/>
    </source>
</evidence>
<comment type="caution">
    <text evidence="1">The sequence shown here is derived from an EMBL/GenBank/DDBJ whole genome shotgun (WGS) entry which is preliminary data.</text>
</comment>
<name>A0A4U0SJ10_9ACTN</name>
<dbReference type="OrthoDB" id="3570195at2"/>
<keyword evidence="2" id="KW-1185">Reference proteome</keyword>
<sequence length="218" mass="23483">MFRKRLPEERPAVPPTGYKVAFPMLSGDGTRVGFRGVSLGGRLVYGTVDDARCGYGRRHLSPARGCDCGFYCLHSSAEAQALTCATDCQEAVVLTVSVLGAYTRYERGMRYARQRIRSVRVGSCGCGRPAEAFRYAGTGLPGWRAVAATCRNCAAGLKLLPFPEFARLAGPAVMLTTDAAPDRAVGPDLLLPQLAAEAALLQARLDLFQERLNRLADP</sequence>
<organism evidence="1 2">
    <name type="scientific">Actinacidiphila oryziradicis</name>
    <dbReference type="NCBI Taxonomy" id="2571141"/>
    <lineage>
        <taxon>Bacteria</taxon>
        <taxon>Bacillati</taxon>
        <taxon>Actinomycetota</taxon>
        <taxon>Actinomycetes</taxon>
        <taxon>Kitasatosporales</taxon>
        <taxon>Streptomycetaceae</taxon>
        <taxon>Actinacidiphila</taxon>
    </lineage>
</organism>
<dbReference type="EMBL" id="SUMC01000034">
    <property type="protein sequence ID" value="TKA08147.1"/>
    <property type="molecule type" value="Genomic_DNA"/>
</dbReference>
<accession>A0A4U0SJ10</accession>
<dbReference type="Proteomes" id="UP000305778">
    <property type="component" value="Unassembled WGS sequence"/>
</dbReference>
<protein>
    <submittedName>
        <fullName evidence="1">Uncharacterized protein</fullName>
    </submittedName>
</protein>